<name>A0ABR1HUK8_9HYPO</name>
<evidence type="ECO:0000313" key="1">
    <source>
        <dbReference type="EMBL" id="KAK7424642.1"/>
    </source>
</evidence>
<gene>
    <name evidence="1" type="ORF">QQZ08_008525</name>
</gene>
<organism evidence="1 2">
    <name type="scientific">Neonectria magnoliae</name>
    <dbReference type="NCBI Taxonomy" id="2732573"/>
    <lineage>
        <taxon>Eukaryota</taxon>
        <taxon>Fungi</taxon>
        <taxon>Dikarya</taxon>
        <taxon>Ascomycota</taxon>
        <taxon>Pezizomycotina</taxon>
        <taxon>Sordariomycetes</taxon>
        <taxon>Hypocreomycetidae</taxon>
        <taxon>Hypocreales</taxon>
        <taxon>Nectriaceae</taxon>
        <taxon>Neonectria</taxon>
    </lineage>
</organism>
<dbReference type="SUPFAM" id="SSF51735">
    <property type="entry name" value="NAD(P)-binding Rossmann-fold domains"/>
    <property type="match status" value="1"/>
</dbReference>
<protein>
    <recommendedName>
        <fullName evidence="3">Alcohol dehydrogenase-like C-terminal domain-containing protein</fullName>
    </recommendedName>
</protein>
<dbReference type="Proteomes" id="UP001498421">
    <property type="component" value="Unassembled WGS sequence"/>
</dbReference>
<accession>A0ABR1HUK8</accession>
<evidence type="ECO:0000313" key="2">
    <source>
        <dbReference type="Proteomes" id="UP001498421"/>
    </source>
</evidence>
<dbReference type="EMBL" id="JAZAVK010000089">
    <property type="protein sequence ID" value="KAK7424642.1"/>
    <property type="molecule type" value="Genomic_DNA"/>
</dbReference>
<comment type="caution">
    <text evidence="1">The sequence shown here is derived from an EMBL/GenBank/DDBJ whole genome shotgun (WGS) entry which is preliminary data.</text>
</comment>
<dbReference type="Gene3D" id="3.40.50.720">
    <property type="entry name" value="NAD(P)-binding Rossmann-like Domain"/>
    <property type="match status" value="1"/>
</dbReference>
<sequence length="127" mass="13557">MDGQGLRSKVAALKSLGIEHVIVTDEQDIATEVARITSGVGCRVIHDPVPGKGIGKLVDALATDGMILIYSVLDLAPATIDPLKGTAEFATINFSVVFRALLDAEKRREMAEFVLKGVANGVEARRR</sequence>
<dbReference type="InterPro" id="IPR036291">
    <property type="entry name" value="NAD(P)-bd_dom_sf"/>
</dbReference>
<proteinExistence type="predicted"/>
<keyword evidence="2" id="KW-1185">Reference proteome</keyword>
<evidence type="ECO:0008006" key="3">
    <source>
        <dbReference type="Google" id="ProtNLM"/>
    </source>
</evidence>
<dbReference type="Gene3D" id="3.90.180.10">
    <property type="entry name" value="Medium-chain alcohol dehydrogenases, catalytic domain"/>
    <property type="match status" value="1"/>
</dbReference>
<reference evidence="1 2" key="1">
    <citation type="journal article" date="2025" name="Microbiol. Resour. Announc.">
        <title>Draft genome sequences for Neonectria magnoliae and Neonectria punicea, canker pathogens of Liriodendron tulipifera and Acer saccharum in West Virginia.</title>
        <authorList>
            <person name="Petronek H.M."/>
            <person name="Kasson M.T."/>
            <person name="Metheny A.M."/>
            <person name="Stauder C.M."/>
            <person name="Lovett B."/>
            <person name="Lynch S.C."/>
            <person name="Garnas J.R."/>
            <person name="Kasson L.R."/>
            <person name="Stajich J.E."/>
        </authorList>
    </citation>
    <scope>NUCLEOTIDE SEQUENCE [LARGE SCALE GENOMIC DNA]</scope>
    <source>
        <strain evidence="1 2">NRRL 64651</strain>
    </source>
</reference>